<keyword evidence="5 7" id="KW-0067">ATP-binding</keyword>
<dbReference type="InterPro" id="IPR027410">
    <property type="entry name" value="TCP-1-like_intermed_sf"/>
</dbReference>
<reference evidence="8 9" key="1">
    <citation type="journal article" date="2002" name="Nature">
        <title>Genome sequence and comparative analysis of the model rodent malaria parasite Plasmodium yoelii yoelii.</title>
        <authorList>
            <person name="Carlton J.M."/>
            <person name="Angiuoli S.V."/>
            <person name="Suh B.B."/>
            <person name="Kooij T.W."/>
            <person name="Pertea M."/>
            <person name="Silva J.C."/>
            <person name="Ermolaeva M.D."/>
            <person name="Allen J.E."/>
            <person name="Selengut J.D."/>
            <person name="Koo H.L."/>
            <person name="Peterson J.D."/>
            <person name="Pop M."/>
            <person name="Kosack D.S."/>
            <person name="Shumway M.F."/>
            <person name="Bidwell S.L."/>
            <person name="Shallom S.J."/>
            <person name="van Aken S.E."/>
            <person name="Riedmuller S.B."/>
            <person name="Feldblyum T.V."/>
            <person name="Cho J.K."/>
            <person name="Quackenbush J."/>
            <person name="Sedegah M."/>
            <person name="Shoaibi A."/>
            <person name="Cummings L.M."/>
            <person name="Florens L."/>
            <person name="Yates J.R."/>
            <person name="Raine J.D."/>
            <person name="Sinden R.E."/>
            <person name="Harris M.A."/>
            <person name="Cunningham D.A."/>
            <person name="Preiser P.R."/>
            <person name="Bergman L.W."/>
            <person name="Vaidya A.B."/>
            <person name="van Lin L.H."/>
            <person name="Janse C.J."/>
            <person name="Waters A.P."/>
            <person name="Smith H.O."/>
            <person name="White O.R."/>
            <person name="Salzberg S.L."/>
            <person name="Venter J.C."/>
            <person name="Fraser C.M."/>
            <person name="Hoffman S.L."/>
            <person name="Gardner M.J."/>
            <person name="Carucci D.J."/>
        </authorList>
    </citation>
    <scope>NUCLEOTIDE SEQUENCE [LARGE SCALE GENOMIC DNA]</scope>
    <source>
        <strain evidence="8 9">17XNL</strain>
    </source>
</reference>
<dbReference type="PaxDb" id="73239-Q7RHQ2"/>
<dbReference type="GO" id="GO:0005737">
    <property type="term" value="C:cytoplasm"/>
    <property type="evidence" value="ECO:0007669"/>
    <property type="project" value="UniProtKB-SubCell"/>
</dbReference>
<evidence type="ECO:0000256" key="6">
    <source>
        <dbReference type="ARBA" id="ARBA00023186"/>
    </source>
</evidence>
<dbReference type="SUPFAM" id="SSF54849">
    <property type="entry name" value="GroEL-intermediate domain like"/>
    <property type="match status" value="1"/>
</dbReference>
<keyword evidence="3" id="KW-0963">Cytoplasm</keyword>
<dbReference type="FunFam" id="3.50.7.10:FF:000008">
    <property type="entry name" value="T-complex protein 1 subunit theta"/>
    <property type="match status" value="1"/>
</dbReference>
<dbReference type="GO" id="GO:0005524">
    <property type="term" value="F:ATP binding"/>
    <property type="evidence" value="ECO:0007669"/>
    <property type="project" value="UniProtKB-KW"/>
</dbReference>
<dbReference type="InterPro" id="IPR027409">
    <property type="entry name" value="GroEL-like_apical_dom_sf"/>
</dbReference>
<dbReference type="NCBIfam" id="TIGR02346">
    <property type="entry name" value="chap_CCT_theta"/>
    <property type="match status" value="1"/>
</dbReference>
<keyword evidence="4 7" id="KW-0547">Nucleotide-binding</keyword>
<evidence type="ECO:0000313" key="8">
    <source>
        <dbReference type="EMBL" id="EAA15720.1"/>
    </source>
</evidence>
<dbReference type="PANTHER" id="PTHR11353">
    <property type="entry name" value="CHAPERONIN"/>
    <property type="match status" value="1"/>
</dbReference>
<evidence type="ECO:0000313" key="9">
    <source>
        <dbReference type="Proteomes" id="UP000008553"/>
    </source>
</evidence>
<dbReference type="CDD" id="cd03341">
    <property type="entry name" value="TCP1_theta"/>
    <property type="match status" value="1"/>
</dbReference>
<dbReference type="Proteomes" id="UP000008553">
    <property type="component" value="Unassembled WGS sequence"/>
</dbReference>
<dbReference type="Gene3D" id="3.30.260.10">
    <property type="entry name" value="TCP-1-like chaperonin intermediate domain"/>
    <property type="match status" value="1"/>
</dbReference>
<dbReference type="FunCoup" id="Q7RHQ2">
    <property type="interactions" value="503"/>
</dbReference>
<proteinExistence type="inferred from homology"/>
<evidence type="ECO:0000256" key="5">
    <source>
        <dbReference type="ARBA" id="ARBA00022840"/>
    </source>
</evidence>
<evidence type="ECO:0000256" key="2">
    <source>
        <dbReference type="ARBA" id="ARBA00008020"/>
    </source>
</evidence>
<dbReference type="GO" id="GO:0016887">
    <property type="term" value="F:ATP hydrolysis activity"/>
    <property type="evidence" value="ECO:0007669"/>
    <property type="project" value="InterPro"/>
</dbReference>
<dbReference type="Gene3D" id="3.50.7.10">
    <property type="entry name" value="GroEL"/>
    <property type="match status" value="1"/>
</dbReference>
<dbReference type="Gene3D" id="1.10.560.10">
    <property type="entry name" value="GroEL-like equatorial domain"/>
    <property type="match status" value="1"/>
</dbReference>
<dbReference type="SUPFAM" id="SSF48592">
    <property type="entry name" value="GroEL equatorial domain-like"/>
    <property type="match status" value="1"/>
</dbReference>
<protein>
    <submittedName>
        <fullName evidence="8">T-complex protein 1</fullName>
    </submittedName>
</protein>
<dbReference type="EMBL" id="AABL01001172">
    <property type="protein sequence ID" value="EAA15720.1"/>
    <property type="molecule type" value="Genomic_DNA"/>
</dbReference>
<dbReference type="InterPro" id="IPR017998">
    <property type="entry name" value="Chaperone_TCP-1"/>
</dbReference>
<comment type="similarity">
    <text evidence="2 7">Belongs to the TCP-1 chaperonin family.</text>
</comment>
<comment type="subcellular location">
    <subcellularLocation>
        <location evidence="1">Cytoplasm</location>
    </subcellularLocation>
</comment>
<dbReference type="AlphaFoldDB" id="Q7RHQ2"/>
<evidence type="ECO:0000256" key="4">
    <source>
        <dbReference type="ARBA" id="ARBA00022741"/>
    </source>
</evidence>
<name>Q7RHQ2_PLAYO</name>
<dbReference type="SUPFAM" id="SSF52029">
    <property type="entry name" value="GroEL apical domain-like"/>
    <property type="match status" value="1"/>
</dbReference>
<keyword evidence="9" id="KW-1185">Reference proteome</keyword>
<dbReference type="InterPro" id="IPR012721">
    <property type="entry name" value="Chap_CCT_theta"/>
</dbReference>
<sequence length="621" mass="70023">MKISFYYYFCSNNINKINDKINDEKINMLNKSYLVDKQINFILCITVYSLKNNFTENGKHGLVHSVLLFTPFLCSLCSSFANKLGVNALLKDGYRVVKNNEDAILKNIEACKEISSILQTSFGPKCMNKLIVNHINKKIVSSDCITILNDLEINHPVVNILKKLSETMNYEYGDNTNYVFTIATEMLEKASYLIHDGFNVNDIINGFKLGYNEIDKILTESTSFKIENFYDEKEIFKIIKSPMGTKKLSNNYDFLISLLAKCLSTLMPEKIETFDVDNIRITKLNGGNLIDSQFLMGMVISKEPNGIVKKKENAQVMILNCGLEAATTETKGTVLLRNANELLNFTKTEEDQMKKIIENIKNAGIDVIIVNGAISDIAQHFCDANNIMTLKITSKFETIRICKLLNVHSLVKLRTPEPEEIGKVSSIYVTEIASKKVTIINSKNKKLGTILLRGATNNLLDETERCIHDGINAIKNAIKSNSFVYGGGCTEIQLYYKIKQLSQELTGIENYSVKMFAESFLSIPRILATNSGYNNTDVVNRLISEHTKGNIEACVDINRNEEFIISAKKNNIYDNLKCKKYAIDLAFEALQTILKIDQIILAKPAGGPKPRDKNPDFDEDF</sequence>
<dbReference type="InterPro" id="IPR027413">
    <property type="entry name" value="GROEL-like_equatorial_sf"/>
</dbReference>
<dbReference type="Pfam" id="PF00118">
    <property type="entry name" value="Cpn60_TCP1"/>
    <property type="match status" value="1"/>
</dbReference>
<keyword evidence="6 7" id="KW-0143">Chaperone</keyword>
<gene>
    <name evidence="8" type="ORF">PY03932</name>
</gene>
<dbReference type="InterPro" id="IPR002423">
    <property type="entry name" value="Cpn60/GroEL/TCP-1"/>
</dbReference>
<dbReference type="GO" id="GO:0051082">
    <property type="term" value="F:unfolded protein binding"/>
    <property type="evidence" value="ECO:0007669"/>
    <property type="project" value="InterPro"/>
</dbReference>
<accession>Q7RHQ2</accession>
<evidence type="ECO:0000256" key="7">
    <source>
        <dbReference type="RuleBase" id="RU004187"/>
    </source>
</evidence>
<evidence type="ECO:0000256" key="1">
    <source>
        <dbReference type="ARBA" id="ARBA00004496"/>
    </source>
</evidence>
<organism evidence="8 9">
    <name type="scientific">Plasmodium yoelii yoelii</name>
    <dbReference type="NCBI Taxonomy" id="73239"/>
    <lineage>
        <taxon>Eukaryota</taxon>
        <taxon>Sar</taxon>
        <taxon>Alveolata</taxon>
        <taxon>Apicomplexa</taxon>
        <taxon>Aconoidasida</taxon>
        <taxon>Haemosporida</taxon>
        <taxon>Plasmodiidae</taxon>
        <taxon>Plasmodium</taxon>
        <taxon>Plasmodium (Vinckeia)</taxon>
    </lineage>
</organism>
<dbReference type="GO" id="GO:0140662">
    <property type="term" value="F:ATP-dependent protein folding chaperone"/>
    <property type="evidence" value="ECO:0007669"/>
    <property type="project" value="InterPro"/>
</dbReference>
<dbReference type="InParanoid" id="Q7RHQ2"/>
<evidence type="ECO:0000256" key="3">
    <source>
        <dbReference type="ARBA" id="ARBA00022490"/>
    </source>
</evidence>
<dbReference type="PRINTS" id="PR00304">
    <property type="entry name" value="TCOMPLEXTCP1"/>
</dbReference>
<comment type="caution">
    <text evidence="8">The sequence shown here is derived from an EMBL/GenBank/DDBJ whole genome shotgun (WGS) entry which is preliminary data.</text>
</comment>
<dbReference type="STRING" id="73239.Q7RHQ2"/>